<organism evidence="2 3">
    <name type="scientific">Mariniradius saccharolyticus AK6</name>
    <dbReference type="NCBI Taxonomy" id="1239962"/>
    <lineage>
        <taxon>Bacteria</taxon>
        <taxon>Pseudomonadati</taxon>
        <taxon>Bacteroidota</taxon>
        <taxon>Cytophagia</taxon>
        <taxon>Cytophagales</taxon>
        <taxon>Cyclobacteriaceae</taxon>
        <taxon>Mariniradius</taxon>
    </lineage>
</organism>
<feature type="transmembrane region" description="Helical" evidence="1">
    <location>
        <begin position="162"/>
        <end position="185"/>
    </location>
</feature>
<feature type="transmembrane region" description="Helical" evidence="1">
    <location>
        <begin position="72"/>
        <end position="96"/>
    </location>
</feature>
<dbReference type="eggNOG" id="COG1814">
    <property type="taxonomic scope" value="Bacteria"/>
</dbReference>
<keyword evidence="1" id="KW-0472">Membrane</keyword>
<sequence length="242" mass="26818">MILVYVIICYDDLFCAITMKNNEYWKQVIKQTAVLSPVDRVAEVLFGLIMVLTFTGAISASTDSEEDVRQLLWAALGCNVAWGLVDAIMYLMNLAVERGHAISVIRKISKSENQKVMGDILRAELPPGIAGLMKPEELSKLGERFKEIPEPNGRNLITKYDLFVGLQIFLLVFLCTFPVALPFAWIDELKLAMRISNGIALIMLGVGGYLLAKYANFRPWLTALIYSLIGVLLVALTMALGG</sequence>
<feature type="transmembrane region" description="Helical" evidence="1">
    <location>
        <begin position="41"/>
        <end position="60"/>
    </location>
</feature>
<protein>
    <recommendedName>
        <fullName evidence="4">VIT family protein</fullName>
    </recommendedName>
</protein>
<name>M7Y5N1_9BACT</name>
<keyword evidence="1" id="KW-1133">Transmembrane helix</keyword>
<evidence type="ECO:0000313" key="3">
    <source>
        <dbReference type="Proteomes" id="UP000010953"/>
    </source>
</evidence>
<accession>M7Y5N1</accession>
<dbReference type="AlphaFoldDB" id="M7Y5N1"/>
<feature type="transmembrane region" description="Helical" evidence="1">
    <location>
        <begin position="223"/>
        <end position="241"/>
    </location>
</feature>
<dbReference type="Proteomes" id="UP000010953">
    <property type="component" value="Unassembled WGS sequence"/>
</dbReference>
<proteinExistence type="predicted"/>
<evidence type="ECO:0008006" key="4">
    <source>
        <dbReference type="Google" id="ProtNLM"/>
    </source>
</evidence>
<keyword evidence="3" id="KW-1185">Reference proteome</keyword>
<dbReference type="EMBL" id="AMZY02000013">
    <property type="protein sequence ID" value="EMS32566.1"/>
    <property type="molecule type" value="Genomic_DNA"/>
</dbReference>
<comment type="caution">
    <text evidence="2">The sequence shown here is derived from an EMBL/GenBank/DDBJ whole genome shotgun (WGS) entry which is preliminary data.</text>
</comment>
<keyword evidence="1" id="KW-0812">Transmembrane</keyword>
<reference evidence="2" key="1">
    <citation type="submission" date="2013-01" db="EMBL/GenBank/DDBJ databases">
        <title>Genome assembly of Mariniradius saccharolyticus AK6.</title>
        <authorList>
            <person name="Vaidya B."/>
            <person name="Khatri I."/>
            <person name="Tanuku N.R.S."/>
            <person name="Subramanian S."/>
            <person name="Pinnaka A."/>
        </authorList>
    </citation>
    <scope>NUCLEOTIDE SEQUENCE [LARGE SCALE GENOMIC DNA]</scope>
    <source>
        <strain evidence="2">AK6</strain>
    </source>
</reference>
<feature type="transmembrane region" description="Helical" evidence="1">
    <location>
        <begin position="191"/>
        <end position="211"/>
    </location>
</feature>
<evidence type="ECO:0000256" key="1">
    <source>
        <dbReference type="SAM" id="Phobius"/>
    </source>
</evidence>
<gene>
    <name evidence="2" type="ORF">C943_01293</name>
</gene>
<evidence type="ECO:0000313" key="2">
    <source>
        <dbReference type="EMBL" id="EMS32566.1"/>
    </source>
</evidence>
<dbReference type="STRING" id="1239962.C943_01293"/>
<dbReference type="InParanoid" id="M7Y5N1"/>